<dbReference type="CDD" id="cd18807">
    <property type="entry name" value="SF1_C_UvrD"/>
    <property type="match status" value="1"/>
</dbReference>
<evidence type="ECO:0000256" key="1">
    <source>
        <dbReference type="ARBA" id="ARBA00009922"/>
    </source>
</evidence>
<sequence length="668" mass="76114">MNDLNPRQREAVAWLDSPLLVLAGAGSGKTRVITRKIAYLVNSIGMAPHHITAVTFTNKAAREMKARVTELLQGSNSRGLSISTFHTLGLNLLKREHKAAGLRPGFSILDTQDTEHLLKEILLKDEPDNQAVNLARWQISQWKNDLLSPEEAMSRAEDELALRHGQIYAAYQRALGAYNAVDFDDLIQLPVQLLRSNPEILERWQHRIHYLLVDEYQDTNSAQYELVRLLAGVRGALTVVGDDDQSIYAWRGARPENLGRLKEDFPTLKVVKLEQNYRSTGRILKSANSLIANNPHVFEKRLWSELGPGEEIRIFQCRDEENEAERVVSEIIHQKVMLGRHYGDYAILYRGNHQSRIFEKLLRLHSVPYFISGGSAFFSRTEIKDIMAYLRLLANPQDDAAFLRVVNTPRRQIGPGTLEQLSAYASQRGVPLFEAIDELGVAEYIKAAPLKRLQQFQGWIRQLSRRAHEDDAVETLGELLNDMDYEGWLYQTSGNDKAAMRRWENVGELVDWLTRLQQDEMTGKPLADMVSHLGLMDILERQDEESSEDRVSLMTLHAAKGLEFPYVFLVGMEEGLLPHHSSIEEDNIEEERRLAYVGITRARRVLHISCARKRRKGGEVVDCEPSRFLEELPREDLVWEGQGQSEEPEEKKKARGKAHLAGLKALLE</sequence>
<dbReference type="Pfam" id="PF00580">
    <property type="entry name" value="UvrD-helicase"/>
    <property type="match status" value="1"/>
</dbReference>
<evidence type="ECO:0000256" key="11">
    <source>
        <dbReference type="HAMAP-Rule" id="MF_01920"/>
    </source>
</evidence>
<dbReference type="OrthoDB" id="9806690at2"/>
<feature type="binding site" evidence="11">
    <location>
        <position position="278"/>
    </location>
    <ligand>
        <name>ATP</name>
        <dbReference type="ChEBI" id="CHEBI:30616"/>
    </ligand>
</feature>
<dbReference type="KEGG" id="tbn:TBH_C0504"/>
<dbReference type="SUPFAM" id="SSF52540">
    <property type="entry name" value="P-loop containing nucleoside triphosphate hydrolases"/>
    <property type="match status" value="1"/>
</dbReference>
<dbReference type="InterPro" id="IPR013986">
    <property type="entry name" value="DExx_box_DNA_helicase_dom_sf"/>
</dbReference>
<dbReference type="Pfam" id="PF13361">
    <property type="entry name" value="UvrD_C"/>
    <property type="match status" value="1"/>
</dbReference>
<dbReference type="HAMAP" id="MF_01920">
    <property type="entry name" value="Helicase_Rep"/>
    <property type="match status" value="1"/>
</dbReference>
<dbReference type="EMBL" id="AP012273">
    <property type="protein sequence ID" value="BAO43449.1"/>
    <property type="molecule type" value="Genomic_DNA"/>
</dbReference>
<keyword evidence="3 11" id="KW-0547">Nucleotide-binding</keyword>
<dbReference type="GO" id="GO:0005524">
    <property type="term" value="F:ATP binding"/>
    <property type="evidence" value="ECO:0007669"/>
    <property type="project" value="UniProtKB-UniRule"/>
</dbReference>
<dbReference type="CDD" id="cd17932">
    <property type="entry name" value="DEXQc_UvrD"/>
    <property type="match status" value="1"/>
</dbReference>
<dbReference type="RefSeq" id="WP_041065130.1">
    <property type="nucleotide sequence ID" value="NZ_AP012273.1"/>
</dbReference>
<evidence type="ECO:0000256" key="7">
    <source>
        <dbReference type="ARBA" id="ARBA00023125"/>
    </source>
</evidence>
<evidence type="ECO:0000259" key="13">
    <source>
        <dbReference type="PROSITE" id="PS51198"/>
    </source>
</evidence>
<keyword evidence="8 11" id="KW-0413">Isomerase</keyword>
<dbReference type="GO" id="GO:0003697">
    <property type="term" value="F:single-stranded DNA binding"/>
    <property type="evidence" value="ECO:0007669"/>
    <property type="project" value="UniProtKB-UniRule"/>
</dbReference>
<dbReference type="AlphaFoldDB" id="A0A7U6JG85"/>
<dbReference type="GO" id="GO:0006260">
    <property type="term" value="P:DNA replication"/>
    <property type="evidence" value="ECO:0007669"/>
    <property type="project" value="UniProtKB-UniRule"/>
</dbReference>
<name>A0A7U6JG85_9GAMM</name>
<comment type="subunit">
    <text evidence="11">Homodimer.</text>
</comment>
<comment type="catalytic activity">
    <reaction evidence="9 11">
        <text>Couples ATP hydrolysis with the unwinding of duplex DNA by translocating in the 3'-5' direction.</text>
        <dbReference type="EC" id="5.6.2.4"/>
    </reaction>
</comment>
<comment type="function">
    <text evidence="11">Rep helicase is a single-stranded DNA-dependent ATPase involved in DNA replication; it can initiate unwinding at a nick in the DNA. It binds to the single-stranded DNA and acts in a progressive fashion along the DNA in the 3' to 5' direction.</text>
</comment>
<feature type="domain" description="UvrD-like helicase ATP-binding" evidence="13">
    <location>
        <begin position="2"/>
        <end position="280"/>
    </location>
</feature>
<evidence type="ECO:0000256" key="2">
    <source>
        <dbReference type="ARBA" id="ARBA00022705"/>
    </source>
</evidence>
<organism evidence="15 16">
    <name type="scientific">Thiolapillus brandeum</name>
    <dbReference type="NCBI Taxonomy" id="1076588"/>
    <lineage>
        <taxon>Bacteria</taxon>
        <taxon>Pseudomonadati</taxon>
        <taxon>Pseudomonadota</taxon>
        <taxon>Gammaproteobacteria</taxon>
        <taxon>Chromatiales</taxon>
        <taxon>Sedimenticolaceae</taxon>
        <taxon>Thiolapillus</taxon>
    </lineage>
</organism>
<evidence type="ECO:0000256" key="9">
    <source>
        <dbReference type="ARBA" id="ARBA00034617"/>
    </source>
</evidence>
<dbReference type="Gene3D" id="3.40.50.300">
    <property type="entry name" value="P-loop containing nucleotide triphosphate hydrolases"/>
    <property type="match status" value="2"/>
</dbReference>
<dbReference type="InterPro" id="IPR000212">
    <property type="entry name" value="DNA_helicase_UvrD/REP"/>
</dbReference>
<dbReference type="Gene3D" id="1.10.486.10">
    <property type="entry name" value="PCRA, domain 4"/>
    <property type="match status" value="1"/>
</dbReference>
<dbReference type="GO" id="GO:0005829">
    <property type="term" value="C:cytosol"/>
    <property type="evidence" value="ECO:0007669"/>
    <property type="project" value="TreeGrafter"/>
</dbReference>
<evidence type="ECO:0000256" key="3">
    <source>
        <dbReference type="ARBA" id="ARBA00022741"/>
    </source>
</evidence>
<protein>
    <recommendedName>
        <fullName evidence="11">ATP-dependent DNA helicase Rep</fullName>
        <ecNumber evidence="11">5.6.2.4</ecNumber>
    </recommendedName>
    <alternativeName>
        <fullName evidence="11">DNA 3'-5' helicase Rep</fullName>
    </alternativeName>
</protein>
<proteinExistence type="inferred from homology"/>
<dbReference type="PROSITE" id="PS51198">
    <property type="entry name" value="UVRD_HELICASE_ATP_BIND"/>
    <property type="match status" value="1"/>
</dbReference>
<keyword evidence="7 11" id="KW-0238">DNA-binding</keyword>
<comment type="catalytic activity">
    <reaction evidence="10 11">
        <text>ATP + H2O = ADP + phosphate + H(+)</text>
        <dbReference type="Rhea" id="RHEA:13065"/>
        <dbReference type="ChEBI" id="CHEBI:15377"/>
        <dbReference type="ChEBI" id="CHEBI:15378"/>
        <dbReference type="ChEBI" id="CHEBI:30616"/>
        <dbReference type="ChEBI" id="CHEBI:43474"/>
        <dbReference type="ChEBI" id="CHEBI:456216"/>
        <dbReference type="EC" id="5.6.2.4"/>
    </reaction>
</comment>
<keyword evidence="16" id="KW-1185">Reference proteome</keyword>
<dbReference type="GO" id="GO:0000725">
    <property type="term" value="P:recombinational repair"/>
    <property type="evidence" value="ECO:0007669"/>
    <property type="project" value="TreeGrafter"/>
</dbReference>
<dbReference type="InterPro" id="IPR014017">
    <property type="entry name" value="DNA_helicase_UvrD-like_C"/>
</dbReference>
<dbReference type="PANTHER" id="PTHR11070">
    <property type="entry name" value="UVRD / RECB / PCRA DNA HELICASE FAMILY MEMBER"/>
    <property type="match status" value="1"/>
</dbReference>
<dbReference type="Proteomes" id="UP000031631">
    <property type="component" value="Chromosome"/>
</dbReference>
<feature type="domain" description="UvrD-like helicase C-terminal" evidence="14">
    <location>
        <begin position="281"/>
        <end position="561"/>
    </location>
</feature>
<dbReference type="InterPro" id="IPR005752">
    <property type="entry name" value="Helicase_Rep"/>
</dbReference>
<evidence type="ECO:0000259" key="14">
    <source>
        <dbReference type="PROSITE" id="PS51217"/>
    </source>
</evidence>
<evidence type="ECO:0000256" key="10">
    <source>
        <dbReference type="ARBA" id="ARBA00048988"/>
    </source>
</evidence>
<evidence type="ECO:0000313" key="16">
    <source>
        <dbReference type="Proteomes" id="UP000031631"/>
    </source>
</evidence>
<feature type="binding site" evidence="12">
    <location>
        <begin position="23"/>
        <end position="30"/>
    </location>
    <ligand>
        <name>ATP</name>
        <dbReference type="ChEBI" id="CHEBI:30616"/>
    </ligand>
</feature>
<dbReference type="InterPro" id="IPR027417">
    <property type="entry name" value="P-loop_NTPase"/>
</dbReference>
<reference evidence="15 16" key="1">
    <citation type="journal article" date="2014" name="PLoS ONE">
        <title>Physiological and genomic features of a novel sulfur-oxidizing gammaproteobacterium belonging to a previously uncultivated symbiotic lineage isolated from a hydrothermal vent.</title>
        <authorList>
            <person name="Nunoura T."/>
            <person name="Takaki Y."/>
            <person name="Kazama H."/>
            <person name="Kakuta J."/>
            <person name="Shimamura S."/>
            <person name="Makita H."/>
            <person name="Hirai M."/>
            <person name="Miyazaki M."/>
            <person name="Takai K."/>
        </authorList>
    </citation>
    <scope>NUCLEOTIDE SEQUENCE [LARGE SCALE GENOMIC DNA]</scope>
    <source>
        <strain evidence="15 16">Hiromi1</strain>
    </source>
</reference>
<dbReference type="PROSITE" id="PS51217">
    <property type="entry name" value="UVRD_HELICASE_CTER"/>
    <property type="match status" value="1"/>
</dbReference>
<evidence type="ECO:0000256" key="12">
    <source>
        <dbReference type="PROSITE-ProRule" id="PRU00560"/>
    </source>
</evidence>
<dbReference type="GO" id="GO:0043138">
    <property type="term" value="F:3'-5' DNA helicase activity"/>
    <property type="evidence" value="ECO:0007669"/>
    <property type="project" value="UniProtKB-UniRule"/>
</dbReference>
<dbReference type="NCBIfam" id="TIGR01074">
    <property type="entry name" value="rep"/>
    <property type="match status" value="1"/>
</dbReference>
<comment type="similarity">
    <text evidence="1 11">Belongs to the helicase family. UvrD subfamily.</text>
</comment>
<evidence type="ECO:0000256" key="8">
    <source>
        <dbReference type="ARBA" id="ARBA00023235"/>
    </source>
</evidence>
<evidence type="ECO:0000256" key="6">
    <source>
        <dbReference type="ARBA" id="ARBA00022840"/>
    </source>
</evidence>
<dbReference type="PANTHER" id="PTHR11070:SF64">
    <property type="entry name" value="ATP-DEPENDENT DNA HELICASE REP"/>
    <property type="match status" value="1"/>
</dbReference>
<evidence type="ECO:0000256" key="5">
    <source>
        <dbReference type="ARBA" id="ARBA00022806"/>
    </source>
</evidence>
<dbReference type="InterPro" id="IPR014016">
    <property type="entry name" value="UvrD-like_ATP-bd"/>
</dbReference>
<keyword evidence="5 11" id="KW-0347">Helicase</keyword>
<keyword evidence="6 11" id="KW-0067">ATP-binding</keyword>
<keyword evidence="2 11" id="KW-0235">DNA replication</keyword>
<evidence type="ECO:0000256" key="4">
    <source>
        <dbReference type="ARBA" id="ARBA00022801"/>
    </source>
</evidence>
<dbReference type="GO" id="GO:0016787">
    <property type="term" value="F:hydrolase activity"/>
    <property type="evidence" value="ECO:0007669"/>
    <property type="project" value="UniProtKB-UniRule"/>
</dbReference>
<accession>A0A7U6JG85</accession>
<keyword evidence="4 11" id="KW-0378">Hydrolase</keyword>
<dbReference type="Gene3D" id="1.10.10.160">
    <property type="match status" value="1"/>
</dbReference>
<evidence type="ECO:0000313" key="15">
    <source>
        <dbReference type="EMBL" id="BAO43449.1"/>
    </source>
</evidence>
<gene>
    <name evidence="11" type="primary">rep</name>
    <name evidence="15" type="ORF">TBH_C0504</name>
</gene>
<dbReference type="EC" id="5.6.2.4" evidence="11"/>